<protein>
    <submittedName>
        <fullName evidence="3">SseB family protein</fullName>
    </submittedName>
</protein>
<organism evidence="3 4">
    <name type="scientific">Trueperella pecoris</name>
    <dbReference type="NCBI Taxonomy" id="2733571"/>
    <lineage>
        <taxon>Bacteria</taxon>
        <taxon>Bacillati</taxon>
        <taxon>Actinomycetota</taxon>
        <taxon>Actinomycetes</taxon>
        <taxon>Actinomycetales</taxon>
        <taxon>Actinomycetaceae</taxon>
        <taxon>Trueperella</taxon>
    </lineage>
</organism>
<evidence type="ECO:0000256" key="1">
    <source>
        <dbReference type="SAM" id="MobiDB-lite"/>
    </source>
</evidence>
<feature type="compositionally biased region" description="Basic and acidic residues" evidence="1">
    <location>
        <begin position="65"/>
        <end position="74"/>
    </location>
</feature>
<reference evidence="3 4" key="1">
    <citation type="submission" date="2020-10" db="EMBL/GenBank/DDBJ databases">
        <title>Trueperella pecoris sp. nov. isolated from bovine and porcine specimens.</title>
        <authorList>
            <person name="Schoenecker L."/>
            <person name="Schnydrig P."/>
            <person name="Brodard I."/>
            <person name="Thomann A."/>
            <person name="Hemphill A."/>
            <person name="Rodriguez-Campos S."/>
            <person name="Perreten V."/>
            <person name="Jores J."/>
            <person name="Kittl S."/>
        </authorList>
    </citation>
    <scope>NUCLEOTIDE SEQUENCE [LARGE SCALE GENOMIC DNA]</scope>
    <source>
        <strain evidence="3 4">15A0121</strain>
    </source>
</reference>
<dbReference type="Proteomes" id="UP000595053">
    <property type="component" value="Chromosome"/>
</dbReference>
<evidence type="ECO:0000313" key="4">
    <source>
        <dbReference type="Proteomes" id="UP000595053"/>
    </source>
</evidence>
<dbReference type="RefSeq" id="WP_197550607.1">
    <property type="nucleotide sequence ID" value="NZ_CP063213.1"/>
</dbReference>
<evidence type="ECO:0000259" key="2">
    <source>
        <dbReference type="Pfam" id="PF07179"/>
    </source>
</evidence>
<dbReference type="Pfam" id="PF07179">
    <property type="entry name" value="SseB"/>
    <property type="match status" value="1"/>
</dbReference>
<feature type="domain" description="SseB protein N-terminal" evidence="2">
    <location>
        <begin position="23"/>
        <end position="146"/>
    </location>
</feature>
<dbReference type="AlphaFoldDB" id="A0A7M1QS05"/>
<evidence type="ECO:0000313" key="3">
    <source>
        <dbReference type="EMBL" id="QOR44789.1"/>
    </source>
</evidence>
<gene>
    <name evidence="3" type="ORF">INS88_05650</name>
</gene>
<feature type="region of interest" description="Disordered" evidence="1">
    <location>
        <begin position="53"/>
        <end position="77"/>
    </location>
</feature>
<name>A0A7M1QS05_9ACTO</name>
<sequence>MDFNRLLNPQPFAGDLGDISDELAAAYAEPNRRRTVAIVEALGRVLVPVLPHAHPGRDGAGVAGHEGRSGKTDPLECPDEDLVRVAFPGGKQALPIFSSARALAEWNPTARPVPLEVSKVASAALQRGQGVMVLDPDSEQTTWLGRSATAALASGTAWTAPWEDPSIASRILAGVDGELPGLAGLCLEPGRAGAAVVVVELTEQVDREQAANIAHTLMAVMGSDPYVKARLDVVELRPRQVGKLTR</sequence>
<accession>A0A7M1QS05</accession>
<dbReference type="InterPro" id="IPR009839">
    <property type="entry name" value="SseB_N"/>
</dbReference>
<proteinExistence type="predicted"/>
<dbReference type="EMBL" id="CP063213">
    <property type="protein sequence ID" value="QOR44789.1"/>
    <property type="molecule type" value="Genomic_DNA"/>
</dbReference>
<keyword evidence="4" id="KW-1185">Reference proteome</keyword>